<feature type="domain" description="NTR" evidence="9">
    <location>
        <begin position="193"/>
        <end position="310"/>
    </location>
</feature>
<dbReference type="STRING" id="147828.A0A4S2LRJ7"/>
<evidence type="ECO:0000256" key="1">
    <source>
        <dbReference type="ARBA" id="ARBA00004613"/>
    </source>
</evidence>
<evidence type="ECO:0000256" key="7">
    <source>
        <dbReference type="ARBA" id="ARBA00023215"/>
    </source>
</evidence>
<name>A0A4S2LRJ7_OPIFE</name>
<dbReference type="GO" id="GO:0002020">
    <property type="term" value="F:protease binding"/>
    <property type="evidence" value="ECO:0007669"/>
    <property type="project" value="TreeGrafter"/>
</dbReference>
<dbReference type="GO" id="GO:0005615">
    <property type="term" value="C:extracellular space"/>
    <property type="evidence" value="ECO:0007669"/>
    <property type="project" value="TreeGrafter"/>
</dbReference>
<keyword evidence="4" id="KW-0483">Metalloprotease inhibitor</keyword>
<dbReference type="AlphaFoldDB" id="A0A4S2LRJ7"/>
<proteinExistence type="inferred from homology"/>
<dbReference type="SUPFAM" id="SSF50242">
    <property type="entry name" value="TIMP-like"/>
    <property type="match status" value="1"/>
</dbReference>
<keyword evidence="3" id="KW-0964">Secreted</keyword>
<evidence type="ECO:0000256" key="2">
    <source>
        <dbReference type="ARBA" id="ARBA00011027"/>
    </source>
</evidence>
<dbReference type="InterPro" id="IPR001820">
    <property type="entry name" value="TIMP"/>
</dbReference>
<protein>
    <recommendedName>
        <fullName evidence="9">NTR domain-containing protein</fullName>
    </recommendedName>
</protein>
<comment type="caution">
    <text evidence="10">The sequence shown here is derived from an EMBL/GenBank/DDBJ whole genome shotgun (WGS) entry which is preliminary data.</text>
</comment>
<evidence type="ECO:0000259" key="9">
    <source>
        <dbReference type="PROSITE" id="PS50189"/>
    </source>
</evidence>
<dbReference type="PANTHER" id="PTHR11844:SF33">
    <property type="entry name" value="TISSUE INHIBITOR OF METALLOPROTEINASE"/>
    <property type="match status" value="1"/>
</dbReference>
<dbReference type="GO" id="GO:0031012">
    <property type="term" value="C:extracellular matrix"/>
    <property type="evidence" value="ECO:0007669"/>
    <property type="project" value="TreeGrafter"/>
</dbReference>
<evidence type="ECO:0000313" key="11">
    <source>
        <dbReference type="Proteomes" id="UP000308267"/>
    </source>
</evidence>
<dbReference type="InterPro" id="IPR001134">
    <property type="entry name" value="Netrin_domain"/>
</dbReference>
<comment type="similarity">
    <text evidence="2">Belongs to the protease inhibitor I35 (TIMP) family.</text>
</comment>
<comment type="subcellular location">
    <subcellularLocation>
        <location evidence="1">Secreted</location>
    </subcellularLocation>
</comment>
<sequence>MQATLHMSFSLQRRHLLTVEIQKNAAYNMCSNCRALYTPLYVCFFLLLTSCIRSTCGIHVYTSVQTRRFPHQNWTLLHNDTTATPLNMDVYQRDYILPPLELRDEPQSIEPYFTPRKLSGYSELRNNYMPRQPAVFDNRHSASLHSRISKKPTNRVNSYPPWYADKYRRYQRDEADPFPDGIIPQPWNYQPRCRSCGRPLLQDSFCSDDFVLRVFVYKDITANNGVRQYLVYIYDVYKDTKQFFRPTHYSRIMYRCDRFQTGPDLGQVYLITGLYEDGVPNVDSCSWKAKWNDVTRQQKRHLRLKYQAYCGICKIQRVLRINPVYHRRSDTCYVALTPNPNELACRDRFSICRYKRQTQSCGFSQRTPYEICEKWLSVKA</sequence>
<evidence type="ECO:0000256" key="4">
    <source>
        <dbReference type="ARBA" id="ARBA00022608"/>
    </source>
</evidence>
<dbReference type="EMBL" id="SJOL01006454">
    <property type="protein sequence ID" value="TGZ66410.1"/>
    <property type="molecule type" value="Genomic_DNA"/>
</dbReference>
<gene>
    <name evidence="10" type="ORF">CRM22_005348</name>
</gene>
<evidence type="ECO:0000256" key="5">
    <source>
        <dbReference type="ARBA" id="ARBA00022690"/>
    </source>
</evidence>
<dbReference type="GO" id="GO:0051045">
    <property type="term" value="P:negative regulation of membrane protein ectodomain proteolysis"/>
    <property type="evidence" value="ECO:0007669"/>
    <property type="project" value="TreeGrafter"/>
</dbReference>
<feature type="disulfide bond" evidence="8">
    <location>
        <begin position="332"/>
        <end position="352"/>
    </location>
</feature>
<dbReference type="SMART" id="SM00206">
    <property type="entry name" value="NTR"/>
    <property type="match status" value="1"/>
</dbReference>
<keyword evidence="5" id="KW-0646">Protease inhibitor</keyword>
<keyword evidence="7" id="KW-0481">Metalloenzyme inhibitor</keyword>
<feature type="disulfide bond" evidence="8">
    <location>
        <begin position="206"/>
        <end position="310"/>
    </location>
</feature>
<accession>A0A4S2LRJ7</accession>
<dbReference type="GO" id="GO:0008191">
    <property type="term" value="F:metalloendopeptidase inhibitor activity"/>
    <property type="evidence" value="ECO:0007669"/>
    <property type="project" value="InterPro"/>
</dbReference>
<dbReference type="Proteomes" id="UP000308267">
    <property type="component" value="Unassembled WGS sequence"/>
</dbReference>
<dbReference type="PROSITE" id="PS50189">
    <property type="entry name" value="NTR"/>
    <property type="match status" value="1"/>
</dbReference>
<dbReference type="PANTHER" id="PTHR11844">
    <property type="entry name" value="METALLOPROTEASE INHIBITOR"/>
    <property type="match status" value="1"/>
</dbReference>
<evidence type="ECO:0000313" key="10">
    <source>
        <dbReference type="EMBL" id="TGZ66410.1"/>
    </source>
</evidence>
<organism evidence="10 11">
    <name type="scientific">Opisthorchis felineus</name>
    <dbReference type="NCBI Taxonomy" id="147828"/>
    <lineage>
        <taxon>Eukaryota</taxon>
        <taxon>Metazoa</taxon>
        <taxon>Spiralia</taxon>
        <taxon>Lophotrochozoa</taxon>
        <taxon>Platyhelminthes</taxon>
        <taxon>Trematoda</taxon>
        <taxon>Digenea</taxon>
        <taxon>Opisthorchiida</taxon>
        <taxon>Opisthorchiata</taxon>
        <taxon>Opisthorchiidae</taxon>
        <taxon>Opisthorchis</taxon>
    </lineage>
</organism>
<evidence type="ECO:0000256" key="6">
    <source>
        <dbReference type="ARBA" id="ARBA00023157"/>
    </source>
</evidence>
<dbReference type="InterPro" id="IPR027465">
    <property type="entry name" value="TIMP_C"/>
</dbReference>
<feature type="disulfide bond" evidence="8">
    <location>
        <begin position="196"/>
        <end position="285"/>
    </location>
</feature>
<feature type="disulfide bond" evidence="8">
    <location>
        <begin position="313"/>
        <end position="361"/>
    </location>
</feature>
<dbReference type="InterPro" id="IPR008993">
    <property type="entry name" value="TIMP-like_OB-fold"/>
</dbReference>
<keyword evidence="6 8" id="KW-1015">Disulfide bond</keyword>
<keyword evidence="11" id="KW-1185">Reference proteome</keyword>
<reference evidence="10 11" key="1">
    <citation type="journal article" date="2019" name="BMC Genomics">
        <title>New insights from Opisthorchis felineus genome: update on genomics of the epidemiologically important liver flukes.</title>
        <authorList>
            <person name="Ershov N.I."/>
            <person name="Mordvinov V.A."/>
            <person name="Prokhortchouk E.B."/>
            <person name="Pakharukova M.Y."/>
            <person name="Gunbin K.V."/>
            <person name="Ustyantsev K."/>
            <person name="Genaev M.A."/>
            <person name="Blinov A.G."/>
            <person name="Mazur A."/>
            <person name="Boulygina E."/>
            <person name="Tsygankova S."/>
            <person name="Khrameeva E."/>
            <person name="Chekanov N."/>
            <person name="Fan G."/>
            <person name="Xiao A."/>
            <person name="Zhang H."/>
            <person name="Xu X."/>
            <person name="Yang H."/>
            <person name="Solovyev V."/>
            <person name="Lee S.M."/>
            <person name="Liu X."/>
            <person name="Afonnikov D.A."/>
            <person name="Skryabin K.G."/>
        </authorList>
    </citation>
    <scope>NUCLEOTIDE SEQUENCE [LARGE SCALE GENOMIC DNA]</scope>
    <source>
        <strain evidence="10">AK-0245</strain>
        <tissue evidence="10">Whole organism</tissue>
    </source>
</reference>
<evidence type="ECO:0000256" key="8">
    <source>
        <dbReference type="PIRSR" id="PIRSR601820-3"/>
    </source>
</evidence>
<dbReference type="OrthoDB" id="6041373at2759"/>
<dbReference type="Gene3D" id="3.90.370.10">
    <property type="entry name" value="Tissue inhibitor of metalloproteinase-1. Chain B, domain 1"/>
    <property type="match status" value="1"/>
</dbReference>
<evidence type="ECO:0000256" key="3">
    <source>
        <dbReference type="ARBA" id="ARBA00022525"/>
    </source>
</evidence>
<dbReference type="Pfam" id="PF00965">
    <property type="entry name" value="TIMP"/>
    <property type="match status" value="1"/>
</dbReference>
<dbReference type="Gene3D" id="2.40.50.120">
    <property type="match status" value="1"/>
</dbReference>